<name>A0A0F9D509_9ZZZZ</name>
<accession>A0A0F9D509</accession>
<dbReference type="SUPFAM" id="SSF51735">
    <property type="entry name" value="NAD(P)-binding Rossmann-fold domains"/>
    <property type="match status" value="1"/>
</dbReference>
<dbReference type="AlphaFoldDB" id="A0A0F9D509"/>
<dbReference type="InterPro" id="IPR036291">
    <property type="entry name" value="NAD(P)-bd_dom_sf"/>
</dbReference>
<evidence type="ECO:0000259" key="1">
    <source>
        <dbReference type="SMART" id="SM00829"/>
    </source>
</evidence>
<organism evidence="2">
    <name type="scientific">marine sediment metagenome</name>
    <dbReference type="NCBI Taxonomy" id="412755"/>
    <lineage>
        <taxon>unclassified sequences</taxon>
        <taxon>metagenomes</taxon>
        <taxon>ecological metagenomes</taxon>
    </lineage>
</organism>
<feature type="domain" description="Enoyl reductase (ER)" evidence="1">
    <location>
        <begin position="11"/>
        <end position="210"/>
    </location>
</feature>
<dbReference type="InterPro" id="IPR052711">
    <property type="entry name" value="Zinc_ADH-like"/>
</dbReference>
<dbReference type="SUPFAM" id="SSF50129">
    <property type="entry name" value="GroES-like"/>
    <property type="match status" value="1"/>
</dbReference>
<dbReference type="InterPro" id="IPR013154">
    <property type="entry name" value="ADH-like_N"/>
</dbReference>
<sequence>MRVFQIEGDWGFDNLKLAERAEPNCGAGQVVVEIRMASLNARDLIVPDRGYGRATGELPLIPVSDGVGEVVAVGEGVTRVALGDRVCPTYFQNWAGGEPTPERFASALGGPLDGVMADRICLSAEGVVKVPDYLSDAEAATLPCAALTAWSAVVTHGKTRAGDKVLVQGTGSVALFALAFAKMQGAHVTVISSSDEKLTRVTDMGADATIN</sequence>
<dbReference type="PANTHER" id="PTHR45033">
    <property type="match status" value="1"/>
</dbReference>
<dbReference type="PANTHER" id="PTHR45033:SF2">
    <property type="entry name" value="ZINC-TYPE ALCOHOL DEHYDROGENASE-LIKE PROTEIN C1773.06C"/>
    <property type="match status" value="1"/>
</dbReference>
<reference evidence="2" key="1">
    <citation type="journal article" date="2015" name="Nature">
        <title>Complex archaea that bridge the gap between prokaryotes and eukaryotes.</title>
        <authorList>
            <person name="Spang A."/>
            <person name="Saw J.H."/>
            <person name="Jorgensen S.L."/>
            <person name="Zaremba-Niedzwiedzka K."/>
            <person name="Martijn J."/>
            <person name="Lind A.E."/>
            <person name="van Eijk R."/>
            <person name="Schleper C."/>
            <person name="Guy L."/>
            <person name="Ettema T.J."/>
        </authorList>
    </citation>
    <scope>NUCLEOTIDE SEQUENCE</scope>
</reference>
<dbReference type="Gene3D" id="3.40.50.720">
    <property type="entry name" value="NAD(P)-binding Rossmann-like Domain"/>
    <property type="match status" value="1"/>
</dbReference>
<dbReference type="Pfam" id="PF08240">
    <property type="entry name" value="ADH_N"/>
    <property type="match status" value="1"/>
</dbReference>
<gene>
    <name evidence="2" type="ORF">LCGC14_2242990</name>
</gene>
<dbReference type="InterPro" id="IPR020843">
    <property type="entry name" value="ER"/>
</dbReference>
<evidence type="ECO:0000313" key="2">
    <source>
        <dbReference type="EMBL" id="KKL56679.1"/>
    </source>
</evidence>
<dbReference type="CDD" id="cd08276">
    <property type="entry name" value="MDR7"/>
    <property type="match status" value="1"/>
</dbReference>
<dbReference type="Gene3D" id="3.90.180.10">
    <property type="entry name" value="Medium-chain alcohol dehydrogenases, catalytic domain"/>
    <property type="match status" value="1"/>
</dbReference>
<proteinExistence type="predicted"/>
<dbReference type="GO" id="GO:0016491">
    <property type="term" value="F:oxidoreductase activity"/>
    <property type="evidence" value="ECO:0007669"/>
    <property type="project" value="InterPro"/>
</dbReference>
<dbReference type="InterPro" id="IPR011032">
    <property type="entry name" value="GroES-like_sf"/>
</dbReference>
<dbReference type="SMART" id="SM00829">
    <property type="entry name" value="PKS_ER"/>
    <property type="match status" value="1"/>
</dbReference>
<protein>
    <recommendedName>
        <fullName evidence="1">Enoyl reductase (ER) domain-containing protein</fullName>
    </recommendedName>
</protein>
<feature type="non-terminal residue" evidence="2">
    <location>
        <position position="211"/>
    </location>
</feature>
<dbReference type="EMBL" id="LAZR01030413">
    <property type="protein sequence ID" value="KKL56679.1"/>
    <property type="molecule type" value="Genomic_DNA"/>
</dbReference>
<comment type="caution">
    <text evidence="2">The sequence shown here is derived from an EMBL/GenBank/DDBJ whole genome shotgun (WGS) entry which is preliminary data.</text>
</comment>